<keyword evidence="5 8" id="KW-0418">Kinase</keyword>
<evidence type="ECO:0000313" key="13">
    <source>
        <dbReference type="EMBL" id="MDG0867742.1"/>
    </source>
</evidence>
<dbReference type="Pfam" id="PF00370">
    <property type="entry name" value="FGGY_N"/>
    <property type="match status" value="1"/>
</dbReference>
<dbReference type="InterPro" id="IPR006000">
    <property type="entry name" value="Xylulokinase"/>
</dbReference>
<protein>
    <recommendedName>
        <fullName evidence="8 10">Xylulose kinase</fullName>
        <shortName evidence="8 10">Xylulokinase</shortName>
        <ecNumber evidence="8 10">2.7.1.17</ecNumber>
    </recommendedName>
</protein>
<comment type="function">
    <text evidence="8">Catalyzes the phosphorylation of D-xylulose to D-xylulose 5-phosphate.</text>
</comment>
<evidence type="ECO:0000256" key="3">
    <source>
        <dbReference type="ARBA" id="ARBA00022679"/>
    </source>
</evidence>
<evidence type="ECO:0000259" key="12">
    <source>
        <dbReference type="Pfam" id="PF02782"/>
    </source>
</evidence>
<dbReference type="GO" id="GO:0005998">
    <property type="term" value="P:xylulose catabolic process"/>
    <property type="evidence" value="ECO:0007669"/>
    <property type="project" value="UniProtKB-UniRule"/>
</dbReference>
<dbReference type="PROSITE" id="PS00445">
    <property type="entry name" value="FGGY_KINASES_2"/>
    <property type="match status" value="1"/>
</dbReference>
<dbReference type="EMBL" id="WMBE01000003">
    <property type="protein sequence ID" value="MDG0867742.1"/>
    <property type="molecule type" value="Genomic_DNA"/>
</dbReference>
<dbReference type="PANTHER" id="PTHR43095">
    <property type="entry name" value="SUGAR KINASE"/>
    <property type="match status" value="1"/>
</dbReference>
<keyword evidence="2 8" id="KW-0859">Xylose metabolism</keyword>
<proteinExistence type="inferred from homology"/>
<dbReference type="GO" id="GO:0004856">
    <property type="term" value="F:D-xylulokinase activity"/>
    <property type="evidence" value="ECO:0007669"/>
    <property type="project" value="UniProtKB-UniRule"/>
</dbReference>
<dbReference type="InterPro" id="IPR018484">
    <property type="entry name" value="FGGY_N"/>
</dbReference>
<dbReference type="HAMAP" id="MF_02220">
    <property type="entry name" value="XylB"/>
    <property type="match status" value="1"/>
</dbReference>
<dbReference type="Proteomes" id="UP001321249">
    <property type="component" value="Unassembled WGS sequence"/>
</dbReference>
<evidence type="ECO:0000256" key="8">
    <source>
        <dbReference type="HAMAP-Rule" id="MF_02220"/>
    </source>
</evidence>
<reference evidence="15 16" key="1">
    <citation type="submission" date="2019-11" db="EMBL/GenBank/DDBJ databases">
        <authorList>
            <person name="Cho J.-C."/>
        </authorList>
    </citation>
    <scope>NUCLEOTIDE SEQUENCE [LARGE SCALE GENOMIC DNA]</scope>
    <source>
        <strain evidence="14 15">JH1073</strain>
        <strain evidence="13 16">JH702</strain>
    </source>
</reference>
<evidence type="ECO:0000313" key="15">
    <source>
        <dbReference type="Proteomes" id="UP001219901"/>
    </source>
</evidence>
<comment type="similarity">
    <text evidence="1 8 9">Belongs to the FGGY kinase family.</text>
</comment>
<keyword evidence="7 8" id="KW-0119">Carbohydrate metabolism</keyword>
<dbReference type="InterPro" id="IPR018485">
    <property type="entry name" value="FGGY_C"/>
</dbReference>
<dbReference type="InterPro" id="IPR018483">
    <property type="entry name" value="Carb_kinase_FGGY_CS"/>
</dbReference>
<accession>A0AAJ5ZF79</accession>
<evidence type="ECO:0000256" key="7">
    <source>
        <dbReference type="ARBA" id="ARBA00023277"/>
    </source>
</evidence>
<feature type="active site" description="Proton acceptor" evidence="8">
    <location>
        <position position="240"/>
    </location>
</feature>
<dbReference type="PANTHER" id="PTHR43095:SF5">
    <property type="entry name" value="XYLULOSE KINASE"/>
    <property type="match status" value="1"/>
</dbReference>
<dbReference type="EMBL" id="CP046147">
    <property type="protein sequence ID" value="WFG39895.1"/>
    <property type="molecule type" value="Genomic_DNA"/>
</dbReference>
<dbReference type="NCBIfam" id="TIGR01312">
    <property type="entry name" value="XylB"/>
    <property type="match status" value="1"/>
</dbReference>
<dbReference type="InterPro" id="IPR043129">
    <property type="entry name" value="ATPase_NBD"/>
</dbReference>
<dbReference type="PIRSF" id="PIRSF000538">
    <property type="entry name" value="GlpK"/>
    <property type="match status" value="1"/>
</dbReference>
<dbReference type="Proteomes" id="UP001219901">
    <property type="component" value="Chromosome"/>
</dbReference>
<feature type="site" description="Important for activity" evidence="8">
    <location>
        <position position="10"/>
    </location>
</feature>
<dbReference type="CDD" id="cd07808">
    <property type="entry name" value="ASKHA_NBD_FGGY_EcXK-like"/>
    <property type="match status" value="1"/>
</dbReference>
<dbReference type="Pfam" id="PF02782">
    <property type="entry name" value="FGGY_C"/>
    <property type="match status" value="1"/>
</dbReference>
<organism evidence="14 15">
    <name type="scientific">Candidatus Lucifugimonas marina</name>
    <dbReference type="NCBI Taxonomy" id="3038979"/>
    <lineage>
        <taxon>Bacteria</taxon>
        <taxon>Bacillati</taxon>
        <taxon>Chloroflexota</taxon>
        <taxon>Dehalococcoidia</taxon>
        <taxon>SAR202 cluster</taxon>
        <taxon>Candidatus Lucifugimonadales</taxon>
        <taxon>Candidatus Lucifugimonadaceae</taxon>
        <taxon>Candidatus Lucifugimonas</taxon>
    </lineage>
</organism>
<sequence length="495" mass="51554">MTQAAFIGIDIGTSSIKAVAVAPDGALLAVGNSPMTVDVKQPGWSEQRPEDWWAGTCSAIKQALAKIDSPEVLGVGLSGQMHSLVPLDDSQNVVRPAILWNDVRSSAEAAYVREMVGNESLRRLAGNPSLEGFTVTKLLWMRNNEPELFGRISQMLLAKDYIRYRLAGELGSEPSDASATLLFDIANSQWSEEMCGLLDINSGLLPPIIESAEIAGGITKSAAAETGLAEGVPVVGGGADNACAAIGAGVVSAGDALFSVGTSGTVVAPTDSPVTDPGMRIHSMRHATSGTWYLMGVVLSAGAALNWWRKSSGGPSFDDLVAEAANTAPGSGGVTFLPYLTGERTPHADANARGVFFGMHGGTERAHMTRAVMEGVSFALRDSLELMTALDVNPDEAVAVGGGASSAVWLQMLSDVANLPLRTVGPSEGAPLGAAMLAAVGAGEFEGVGEAGKAWLTDLRRVEPEAAVRTAYDDAYGRYRDLYPALREMFAAGES</sequence>
<dbReference type="InterPro" id="IPR050406">
    <property type="entry name" value="FGGY_Carb_Kinase"/>
</dbReference>
<evidence type="ECO:0000256" key="6">
    <source>
        <dbReference type="ARBA" id="ARBA00022840"/>
    </source>
</evidence>
<comment type="catalytic activity">
    <reaction evidence="8 10">
        <text>D-xylulose + ATP = D-xylulose 5-phosphate + ADP + H(+)</text>
        <dbReference type="Rhea" id="RHEA:10964"/>
        <dbReference type="ChEBI" id="CHEBI:15378"/>
        <dbReference type="ChEBI" id="CHEBI:17140"/>
        <dbReference type="ChEBI" id="CHEBI:30616"/>
        <dbReference type="ChEBI" id="CHEBI:57737"/>
        <dbReference type="ChEBI" id="CHEBI:456216"/>
        <dbReference type="EC" id="2.7.1.17"/>
    </reaction>
</comment>
<dbReference type="AlphaFoldDB" id="A0AAJ5ZF79"/>
<dbReference type="SUPFAM" id="SSF53067">
    <property type="entry name" value="Actin-like ATPase domain"/>
    <property type="match status" value="2"/>
</dbReference>
<feature type="domain" description="Carbohydrate kinase FGGY N-terminal" evidence="11">
    <location>
        <begin position="6"/>
        <end position="247"/>
    </location>
</feature>
<evidence type="ECO:0000256" key="9">
    <source>
        <dbReference type="RuleBase" id="RU003733"/>
    </source>
</evidence>
<keyword evidence="4 8" id="KW-0547">Nucleotide-binding</keyword>
<dbReference type="RefSeq" id="WP_342826392.1">
    <property type="nucleotide sequence ID" value="NZ_CP046146.1"/>
</dbReference>
<evidence type="ECO:0000259" key="11">
    <source>
        <dbReference type="Pfam" id="PF00370"/>
    </source>
</evidence>
<evidence type="ECO:0000256" key="5">
    <source>
        <dbReference type="ARBA" id="ARBA00022777"/>
    </source>
</evidence>
<reference evidence="14" key="2">
    <citation type="journal article" date="2023" name="Nat. Commun.">
        <title>Cultivation of marine bacteria of the SAR202 clade.</title>
        <authorList>
            <person name="Lim Y."/>
            <person name="Seo J.H."/>
            <person name="Giovannoni S.J."/>
            <person name="Kang I."/>
            <person name="Cho J.C."/>
        </authorList>
    </citation>
    <scope>NUCLEOTIDE SEQUENCE</scope>
    <source>
        <strain evidence="14">JH1073</strain>
    </source>
</reference>
<reference evidence="15" key="3">
    <citation type="submission" date="2023-06" db="EMBL/GenBank/DDBJ databases">
        <title>Pangenomics reveal diversification of enzyme families and niche specialization in globally abundant SAR202 bacteria.</title>
        <authorList>
            <person name="Saw J.H.W."/>
        </authorList>
    </citation>
    <scope>NUCLEOTIDE SEQUENCE [LARGE SCALE GENOMIC DNA]</scope>
    <source>
        <strain evidence="15">JH1073</strain>
    </source>
</reference>
<gene>
    <name evidence="8 10 14" type="primary">xylB</name>
    <name evidence="13" type="ORF">GKO46_11750</name>
    <name evidence="14" type="ORF">GKO48_09785</name>
</gene>
<evidence type="ECO:0000256" key="4">
    <source>
        <dbReference type="ARBA" id="ARBA00022741"/>
    </source>
</evidence>
<keyword evidence="3 8" id="KW-0808">Transferase</keyword>
<evidence type="ECO:0000256" key="1">
    <source>
        <dbReference type="ARBA" id="ARBA00009156"/>
    </source>
</evidence>
<dbReference type="EC" id="2.7.1.17" evidence="8 10"/>
<dbReference type="PROSITE" id="PS00933">
    <property type="entry name" value="FGGY_KINASES_1"/>
    <property type="match status" value="1"/>
</dbReference>
<dbReference type="GO" id="GO:0042732">
    <property type="term" value="P:D-xylose metabolic process"/>
    <property type="evidence" value="ECO:0007669"/>
    <property type="project" value="UniProtKB-KW"/>
</dbReference>
<evidence type="ECO:0000313" key="16">
    <source>
        <dbReference type="Proteomes" id="UP001321249"/>
    </source>
</evidence>
<dbReference type="Gene3D" id="3.30.420.40">
    <property type="match status" value="2"/>
</dbReference>
<evidence type="ECO:0000256" key="2">
    <source>
        <dbReference type="ARBA" id="ARBA00022629"/>
    </source>
</evidence>
<evidence type="ECO:0000256" key="10">
    <source>
        <dbReference type="RuleBase" id="RU364073"/>
    </source>
</evidence>
<dbReference type="InterPro" id="IPR000577">
    <property type="entry name" value="Carb_kinase_FGGY"/>
</dbReference>
<name>A0AAJ5ZF79_9CHLR</name>
<dbReference type="GO" id="GO:0005524">
    <property type="term" value="F:ATP binding"/>
    <property type="evidence" value="ECO:0007669"/>
    <property type="project" value="UniProtKB-UniRule"/>
</dbReference>
<evidence type="ECO:0000313" key="14">
    <source>
        <dbReference type="EMBL" id="WFG39895.1"/>
    </source>
</evidence>
<keyword evidence="15" id="KW-1185">Reference proteome</keyword>
<feature type="domain" description="Carbohydrate kinase FGGY C-terminal" evidence="12">
    <location>
        <begin position="257"/>
        <end position="441"/>
    </location>
</feature>
<keyword evidence="6 8" id="KW-0067">ATP-binding</keyword>
<feature type="binding site" evidence="8">
    <location>
        <begin position="81"/>
        <end position="82"/>
    </location>
    <ligand>
        <name>substrate</name>
    </ligand>
</feature>